<evidence type="ECO:0000259" key="2">
    <source>
        <dbReference type="SMART" id="SM00245"/>
    </source>
</evidence>
<dbReference type="Gene3D" id="3.90.226.10">
    <property type="entry name" value="2-enoyl-CoA Hydratase, Chain A, domain 1"/>
    <property type="match status" value="1"/>
</dbReference>
<dbReference type="Pfam" id="PF03572">
    <property type="entry name" value="Peptidase_S41"/>
    <property type="match status" value="1"/>
</dbReference>
<dbReference type="GO" id="GO:0006508">
    <property type="term" value="P:proteolysis"/>
    <property type="evidence" value="ECO:0007669"/>
    <property type="project" value="InterPro"/>
</dbReference>
<dbReference type="EMBL" id="QKZV01000008">
    <property type="protein sequence ID" value="PZX60917.1"/>
    <property type="molecule type" value="Genomic_DNA"/>
</dbReference>
<reference evidence="3 4" key="1">
    <citation type="submission" date="2018-06" db="EMBL/GenBank/DDBJ databases">
        <title>Genomic Encyclopedia of Archaeal and Bacterial Type Strains, Phase II (KMG-II): from individual species to whole genera.</title>
        <authorList>
            <person name="Goeker M."/>
        </authorList>
    </citation>
    <scope>NUCLEOTIDE SEQUENCE [LARGE SCALE GENOMIC DNA]</scope>
    <source>
        <strain evidence="3 4">DSM 23241</strain>
    </source>
</reference>
<evidence type="ECO:0000313" key="4">
    <source>
        <dbReference type="Proteomes" id="UP000249720"/>
    </source>
</evidence>
<accession>A0A2W7S0J2</accession>
<feature type="signal peptide" evidence="1">
    <location>
        <begin position="1"/>
        <end position="25"/>
    </location>
</feature>
<dbReference type="InterPro" id="IPR029045">
    <property type="entry name" value="ClpP/crotonase-like_dom_sf"/>
</dbReference>
<dbReference type="SMART" id="SM00245">
    <property type="entry name" value="TSPc"/>
    <property type="match status" value="1"/>
</dbReference>
<comment type="caution">
    <text evidence="3">The sequence shown here is derived from an EMBL/GenBank/DDBJ whole genome shotgun (WGS) entry which is preliminary data.</text>
</comment>
<dbReference type="GO" id="GO:0004175">
    <property type="term" value="F:endopeptidase activity"/>
    <property type="evidence" value="ECO:0007669"/>
    <property type="project" value="TreeGrafter"/>
</dbReference>
<organism evidence="3 4">
    <name type="scientific">Hydrotalea sandarakina</name>
    <dbReference type="NCBI Taxonomy" id="1004304"/>
    <lineage>
        <taxon>Bacteria</taxon>
        <taxon>Pseudomonadati</taxon>
        <taxon>Bacteroidota</taxon>
        <taxon>Chitinophagia</taxon>
        <taxon>Chitinophagales</taxon>
        <taxon>Chitinophagaceae</taxon>
        <taxon>Hydrotalea</taxon>
    </lineage>
</organism>
<dbReference type="Gene3D" id="3.30.750.44">
    <property type="match status" value="1"/>
</dbReference>
<dbReference type="GO" id="GO:0008236">
    <property type="term" value="F:serine-type peptidase activity"/>
    <property type="evidence" value="ECO:0007669"/>
    <property type="project" value="InterPro"/>
</dbReference>
<dbReference type="RefSeq" id="WP_111296775.1">
    <property type="nucleotide sequence ID" value="NZ_QKZV01000008.1"/>
</dbReference>
<dbReference type="Proteomes" id="UP000249720">
    <property type="component" value="Unassembled WGS sequence"/>
</dbReference>
<dbReference type="InterPro" id="IPR005151">
    <property type="entry name" value="Tail-specific_protease"/>
</dbReference>
<name>A0A2W7S0J2_9BACT</name>
<evidence type="ECO:0000256" key="1">
    <source>
        <dbReference type="SAM" id="SignalP"/>
    </source>
</evidence>
<gene>
    <name evidence="3" type="ORF">LX80_02401</name>
</gene>
<evidence type="ECO:0000313" key="3">
    <source>
        <dbReference type="EMBL" id="PZX60917.1"/>
    </source>
</evidence>
<dbReference type="PANTHER" id="PTHR32060">
    <property type="entry name" value="TAIL-SPECIFIC PROTEASE"/>
    <property type="match status" value="1"/>
</dbReference>
<dbReference type="OrthoDB" id="5480566at2"/>
<protein>
    <submittedName>
        <fullName evidence="3">Peptidase S41-like protein</fullName>
    </submittedName>
</protein>
<sequence>MQNILLKHKLMHVLFLLFICCSCKKVDLPINNEIPKTFIGVFEQFWNKMNMNYVYWDIDTTNWNRMYLKYKSVFAKLDLNNTSDIKKSVSYFKEMTKTIMDGHYYISFMQNAIIDSFIYPAYDKKRNLYGFHSPYAFYKVDTGYLDANYQLGIEHSYSYGGQPLTVLFGTIQHNILFFSCNYFFLSKAYYSTTHNKIQPVLNSFFNALNTTINSSIKGLIIDVRSNYGGDISDLNFLMGRFIDKPLLFGYSQYKIGNGKYDYSAWIPAYINPFKNTKHLNIPIIVLADNVSSSLAEATVMAVKAFPNSFFVGETTFGATGPIVSDNNLYSDGSFTVPDFMNVQTSSAKFKYMDGKIYEGKGFAPDYFVAFNLYALQNATDLQLEKAIDLLK</sequence>
<dbReference type="AlphaFoldDB" id="A0A2W7S0J2"/>
<keyword evidence="4" id="KW-1185">Reference proteome</keyword>
<dbReference type="PANTHER" id="PTHR32060:SF22">
    <property type="entry name" value="CARBOXYL-TERMINAL-PROCESSING PEPTIDASE 3, CHLOROPLASTIC"/>
    <property type="match status" value="1"/>
</dbReference>
<dbReference type="SUPFAM" id="SSF52096">
    <property type="entry name" value="ClpP/crotonase"/>
    <property type="match status" value="1"/>
</dbReference>
<proteinExistence type="predicted"/>
<keyword evidence="1" id="KW-0732">Signal</keyword>
<feature type="domain" description="Tail specific protease" evidence="2">
    <location>
        <begin position="159"/>
        <end position="369"/>
    </location>
</feature>
<feature type="chain" id="PRO_5016039127" evidence="1">
    <location>
        <begin position="26"/>
        <end position="391"/>
    </location>
</feature>